<evidence type="ECO:0000256" key="3">
    <source>
        <dbReference type="ARBA" id="ARBA00022741"/>
    </source>
</evidence>
<evidence type="ECO:0000313" key="18">
    <source>
        <dbReference type="Proteomes" id="UP000266196"/>
    </source>
</evidence>
<dbReference type="EMBL" id="QUSZ01006764">
    <property type="protein sequence ID" value="RHY04646.1"/>
    <property type="molecule type" value="Genomic_DNA"/>
</dbReference>
<dbReference type="PANTHER" id="PTHR24056:SF546">
    <property type="entry name" value="CYCLIN-DEPENDENT KINASE 12"/>
    <property type="match status" value="1"/>
</dbReference>
<dbReference type="InterPro" id="IPR000719">
    <property type="entry name" value="Prot_kinase_dom"/>
</dbReference>
<dbReference type="Proteomes" id="UP000286510">
    <property type="component" value="Unassembled WGS sequence"/>
</dbReference>
<proteinExistence type="predicted"/>
<evidence type="ECO:0000313" key="14">
    <source>
        <dbReference type="EMBL" id="RHZ00874.1"/>
    </source>
</evidence>
<dbReference type="GO" id="GO:0005634">
    <property type="term" value="C:nucleus"/>
    <property type="evidence" value="ECO:0007669"/>
    <property type="project" value="TreeGrafter"/>
</dbReference>
<dbReference type="PROSITE" id="PS50011">
    <property type="entry name" value="PROTEIN_KINASE_DOM"/>
    <property type="match status" value="1"/>
</dbReference>
<dbReference type="Pfam" id="PF00069">
    <property type="entry name" value="Pkinase"/>
    <property type="match status" value="1"/>
</dbReference>
<evidence type="ECO:0000313" key="13">
    <source>
        <dbReference type="EMBL" id="RHY99484.1"/>
    </source>
</evidence>
<keyword evidence="3" id="KW-0547">Nucleotide-binding</keyword>
<dbReference type="AlphaFoldDB" id="A0A397ESZ7"/>
<evidence type="ECO:0000313" key="19">
    <source>
        <dbReference type="Proteomes" id="UP000285712"/>
    </source>
</evidence>
<evidence type="ECO:0000313" key="17">
    <source>
        <dbReference type="Proteomes" id="UP000265427"/>
    </source>
</evidence>
<evidence type="ECO:0000256" key="6">
    <source>
        <dbReference type="ARBA" id="ARBA00038543"/>
    </source>
</evidence>
<evidence type="ECO:0000256" key="9">
    <source>
        <dbReference type="ARBA" id="ARBA00042858"/>
    </source>
</evidence>
<feature type="region of interest" description="Disordered" evidence="10">
    <location>
        <begin position="169"/>
        <end position="203"/>
    </location>
</feature>
<accession>A0A397ESZ7</accession>
<evidence type="ECO:0000256" key="8">
    <source>
        <dbReference type="ARBA" id="ARBA00041902"/>
    </source>
</evidence>
<feature type="domain" description="Protein kinase" evidence="11">
    <location>
        <begin position="1"/>
        <end position="136"/>
    </location>
</feature>
<evidence type="ECO:0000313" key="15">
    <source>
        <dbReference type="EMBL" id="RHZ29512.1"/>
    </source>
</evidence>
<dbReference type="EMBL" id="QUTE01015585">
    <property type="protein sequence ID" value="RHY99484.1"/>
    <property type="molecule type" value="Genomic_DNA"/>
</dbReference>
<dbReference type="InterPro" id="IPR050108">
    <property type="entry name" value="CDK"/>
</dbReference>
<keyword evidence="5" id="KW-0067">ATP-binding</keyword>
<keyword evidence="4" id="KW-0418">Kinase</keyword>
<dbReference type="EMBL" id="QUTF01011177">
    <property type="protein sequence ID" value="RHZ29607.1"/>
    <property type="molecule type" value="Genomic_DNA"/>
</dbReference>
<evidence type="ECO:0000256" key="5">
    <source>
        <dbReference type="ARBA" id="ARBA00022840"/>
    </source>
</evidence>
<evidence type="ECO:0000256" key="1">
    <source>
        <dbReference type="ARBA" id="ARBA00022527"/>
    </source>
</evidence>
<dbReference type="SMART" id="SM00220">
    <property type="entry name" value="S_TKc"/>
    <property type="match status" value="1"/>
</dbReference>
<evidence type="ECO:0000313" key="12">
    <source>
        <dbReference type="EMBL" id="RHY04646.1"/>
    </source>
</evidence>
<dbReference type="PANTHER" id="PTHR24056">
    <property type="entry name" value="CELL DIVISION PROTEIN KINASE"/>
    <property type="match status" value="1"/>
</dbReference>
<sequence>VVTLWYRSPELLLGATSYDAMVDMWSIGCVFAELYVGRPLFSGKNEIDQIKRIFDVCGSPTVADWPDHAALPFSSKFVPENLPIPNRLAEVLVREVSARVPPRELPPGALELMLSLLQLNPAKRPTAADALRSRYFQSEPFAPDDPESLPPIPCIPSHEFQTKKIRKENNAKLRTTMPSSGGSRFPSPPPVELMKPLNKRHKP</sequence>
<dbReference type="GO" id="GO:0008353">
    <property type="term" value="F:RNA polymerase II CTD heptapeptide repeat kinase activity"/>
    <property type="evidence" value="ECO:0007669"/>
    <property type="project" value="TreeGrafter"/>
</dbReference>
<organism evidence="13 18">
    <name type="scientific">Aphanomyces astaci</name>
    <name type="common">Crayfish plague agent</name>
    <dbReference type="NCBI Taxonomy" id="112090"/>
    <lineage>
        <taxon>Eukaryota</taxon>
        <taxon>Sar</taxon>
        <taxon>Stramenopiles</taxon>
        <taxon>Oomycota</taxon>
        <taxon>Saprolegniomycetes</taxon>
        <taxon>Saprolegniales</taxon>
        <taxon>Verrucalvaceae</taxon>
        <taxon>Aphanomyces</taxon>
    </lineage>
</organism>
<dbReference type="SUPFAM" id="SSF56112">
    <property type="entry name" value="Protein kinase-like (PK-like)"/>
    <property type="match status" value="1"/>
</dbReference>
<dbReference type="Proteomes" id="UP000285712">
    <property type="component" value="Unassembled WGS sequence"/>
</dbReference>
<evidence type="ECO:0000256" key="4">
    <source>
        <dbReference type="ARBA" id="ARBA00022777"/>
    </source>
</evidence>
<dbReference type="VEuPathDB" id="FungiDB:H257_13775"/>
<feature type="non-terminal residue" evidence="13">
    <location>
        <position position="1"/>
    </location>
</feature>
<keyword evidence="1" id="KW-0723">Serine/threonine-protein kinase</keyword>
<dbReference type="GO" id="GO:0000307">
    <property type="term" value="C:cyclin-dependent protein kinase holoenzyme complex"/>
    <property type="evidence" value="ECO:0007669"/>
    <property type="project" value="TreeGrafter"/>
</dbReference>
<dbReference type="Gene3D" id="1.10.510.10">
    <property type="entry name" value="Transferase(Phosphotransferase) domain 1"/>
    <property type="match status" value="1"/>
</dbReference>
<dbReference type="GO" id="GO:0032968">
    <property type="term" value="P:positive regulation of transcription elongation by RNA polymerase II"/>
    <property type="evidence" value="ECO:0007669"/>
    <property type="project" value="TreeGrafter"/>
</dbReference>
<dbReference type="Proteomes" id="UP000266196">
    <property type="component" value="Unassembled WGS sequence"/>
</dbReference>
<evidence type="ECO:0000259" key="11">
    <source>
        <dbReference type="PROSITE" id="PS50011"/>
    </source>
</evidence>
<dbReference type="GO" id="GO:0005524">
    <property type="term" value="F:ATP binding"/>
    <property type="evidence" value="ECO:0007669"/>
    <property type="project" value="UniProtKB-KW"/>
</dbReference>
<name>A0A397ESZ7_APHAT</name>
<evidence type="ECO:0000256" key="7">
    <source>
        <dbReference type="ARBA" id="ARBA00039612"/>
    </source>
</evidence>
<dbReference type="EMBL" id="QUTG01000923">
    <property type="protein sequence ID" value="RHZ00874.1"/>
    <property type="molecule type" value="Genomic_DNA"/>
</dbReference>
<protein>
    <recommendedName>
        <fullName evidence="7">Cyclin-dependent kinase 2 homolog</fullName>
    </recommendedName>
    <alternativeName>
        <fullName evidence="8">Cell division control protein 2 homolog</fullName>
    </alternativeName>
    <alternativeName>
        <fullName evidence="9">cdc2-related kinase 2</fullName>
    </alternativeName>
</protein>
<evidence type="ECO:0000313" key="16">
    <source>
        <dbReference type="EMBL" id="RHZ29607.1"/>
    </source>
</evidence>
<comment type="subunit">
    <text evidence="6">May form a complex composed of at least the catalytic subunit CRK2 and a cyclin.</text>
</comment>
<reference evidence="17 18" key="1">
    <citation type="submission" date="2018-08" db="EMBL/GenBank/DDBJ databases">
        <title>Aphanomyces genome sequencing and annotation.</title>
        <authorList>
            <person name="Minardi D."/>
            <person name="Oidtmann B."/>
            <person name="Van Der Giezen M."/>
            <person name="Studholme D.J."/>
        </authorList>
    </citation>
    <scope>NUCLEOTIDE SEQUENCE [LARGE SCALE GENOMIC DNA]</scope>
    <source>
        <strain evidence="13 18">197901</strain>
        <strain evidence="15 20">FDL457</strain>
        <strain evidence="12 17">Kv</strain>
        <strain evidence="14 19">Sv</strain>
    </source>
</reference>
<keyword evidence="2" id="KW-0808">Transferase</keyword>
<evidence type="ECO:0000256" key="10">
    <source>
        <dbReference type="SAM" id="MobiDB-lite"/>
    </source>
</evidence>
<dbReference type="Proteomes" id="UP000265427">
    <property type="component" value="Unassembled WGS sequence"/>
</dbReference>
<evidence type="ECO:0000313" key="20">
    <source>
        <dbReference type="Proteomes" id="UP000286510"/>
    </source>
</evidence>
<comment type="caution">
    <text evidence="13">The sequence shown here is derived from an EMBL/GenBank/DDBJ whole genome shotgun (WGS) entry which is preliminary data.</text>
</comment>
<dbReference type="EMBL" id="QUTF01011203">
    <property type="protein sequence ID" value="RHZ29512.1"/>
    <property type="molecule type" value="Genomic_DNA"/>
</dbReference>
<dbReference type="InterPro" id="IPR011009">
    <property type="entry name" value="Kinase-like_dom_sf"/>
</dbReference>
<gene>
    <name evidence="15" type="ORF">DYB26_007118</name>
    <name evidence="16" type="ORF">DYB26_016178</name>
    <name evidence="13" type="ORF">DYB31_016808</name>
    <name evidence="14" type="ORF">DYB35_012298</name>
    <name evidence="12" type="ORF">DYB36_003357</name>
</gene>
<evidence type="ECO:0000256" key="2">
    <source>
        <dbReference type="ARBA" id="ARBA00022679"/>
    </source>
</evidence>